<evidence type="ECO:0000313" key="2">
    <source>
        <dbReference type="EMBL" id="MFC1849633.1"/>
    </source>
</evidence>
<sequence length="183" mass="20775">MNKNSVFVKHCSDLTGKPYHFSQHDLENLVASLRPLLAAFPAIEKQLKQAHVLIKPNLVRPNLTLLPAMTTDPRLILALVRLCHEYQARKVSVGEKPGFGFPARKAFQLTGIEDYSKSYDFDTIYFDEEPWVRTENPEADFFRNPLIPQAALECDLFINLPKMKTHMHTLVSLGLKNCQGLVA</sequence>
<feature type="domain" description="DUF362" evidence="1">
    <location>
        <begin position="52"/>
        <end position="182"/>
    </location>
</feature>
<gene>
    <name evidence="2" type="ORF">ACFL27_05430</name>
</gene>
<accession>A0ABV6YTY0</accession>
<protein>
    <submittedName>
        <fullName evidence="2">DUF362 domain-containing protein</fullName>
    </submittedName>
</protein>
<feature type="non-terminal residue" evidence="2">
    <location>
        <position position="183"/>
    </location>
</feature>
<dbReference type="InterPro" id="IPR007160">
    <property type="entry name" value="DUF362"/>
</dbReference>
<evidence type="ECO:0000259" key="1">
    <source>
        <dbReference type="Pfam" id="PF04015"/>
    </source>
</evidence>
<dbReference type="Proteomes" id="UP001594351">
    <property type="component" value="Unassembled WGS sequence"/>
</dbReference>
<evidence type="ECO:0000313" key="3">
    <source>
        <dbReference type="Proteomes" id="UP001594351"/>
    </source>
</evidence>
<comment type="caution">
    <text evidence="2">The sequence shown here is derived from an EMBL/GenBank/DDBJ whole genome shotgun (WGS) entry which is preliminary data.</text>
</comment>
<dbReference type="Pfam" id="PF04015">
    <property type="entry name" value="DUF362"/>
    <property type="match status" value="1"/>
</dbReference>
<keyword evidence="3" id="KW-1185">Reference proteome</keyword>
<dbReference type="EMBL" id="JBHPBY010000049">
    <property type="protein sequence ID" value="MFC1849633.1"/>
    <property type="molecule type" value="Genomic_DNA"/>
</dbReference>
<name>A0ABV6YTY0_UNCC1</name>
<organism evidence="2 3">
    <name type="scientific">candidate division CSSED10-310 bacterium</name>
    <dbReference type="NCBI Taxonomy" id="2855610"/>
    <lineage>
        <taxon>Bacteria</taxon>
        <taxon>Bacteria division CSSED10-310</taxon>
    </lineage>
</organism>
<proteinExistence type="predicted"/>
<reference evidence="2 3" key="1">
    <citation type="submission" date="2024-09" db="EMBL/GenBank/DDBJ databases">
        <title>Laminarin stimulates single cell rates of sulfate reduction while oxygen inhibits transcriptomic activity in coastal marine sediment.</title>
        <authorList>
            <person name="Lindsay M."/>
            <person name="Orcutt B."/>
            <person name="Emerson D."/>
            <person name="Stepanauskas R."/>
            <person name="D'Angelo T."/>
        </authorList>
    </citation>
    <scope>NUCLEOTIDE SEQUENCE [LARGE SCALE GENOMIC DNA]</scope>
    <source>
        <strain evidence="2">SAG AM-311-K15</strain>
    </source>
</reference>